<evidence type="ECO:0000256" key="2">
    <source>
        <dbReference type="SAM" id="Coils"/>
    </source>
</evidence>
<dbReference type="PANTHER" id="PTHR47785">
    <property type="entry name" value="ZN(II)2CYS6 TRANSCRIPTION FACTOR (EUROFUNG)-RELATED-RELATED"/>
    <property type="match status" value="1"/>
</dbReference>
<protein>
    <recommendedName>
        <fullName evidence="4">Zn(2)-C6 fungal-type domain-containing protein</fullName>
    </recommendedName>
</protein>
<feature type="region of interest" description="Disordered" evidence="3">
    <location>
        <begin position="140"/>
        <end position="159"/>
    </location>
</feature>
<name>A0A9W8TKP3_9PEZI</name>
<organism evidence="5 6">
    <name type="scientific">Xylaria arbuscula</name>
    <dbReference type="NCBI Taxonomy" id="114810"/>
    <lineage>
        <taxon>Eukaryota</taxon>
        <taxon>Fungi</taxon>
        <taxon>Dikarya</taxon>
        <taxon>Ascomycota</taxon>
        <taxon>Pezizomycotina</taxon>
        <taxon>Sordariomycetes</taxon>
        <taxon>Xylariomycetidae</taxon>
        <taxon>Xylariales</taxon>
        <taxon>Xylariaceae</taxon>
        <taxon>Xylaria</taxon>
    </lineage>
</organism>
<proteinExistence type="predicted"/>
<keyword evidence="1" id="KW-0539">Nucleus</keyword>
<dbReference type="Proteomes" id="UP001148614">
    <property type="component" value="Unassembled WGS sequence"/>
</dbReference>
<evidence type="ECO:0000256" key="3">
    <source>
        <dbReference type="SAM" id="MobiDB-lite"/>
    </source>
</evidence>
<dbReference type="PROSITE" id="PS50048">
    <property type="entry name" value="ZN2_CY6_FUNGAL_2"/>
    <property type="match status" value="1"/>
</dbReference>
<dbReference type="CDD" id="cd00067">
    <property type="entry name" value="GAL4"/>
    <property type="match status" value="1"/>
</dbReference>
<dbReference type="PANTHER" id="PTHR47785:SF4">
    <property type="entry name" value="ZN(II)2CYS6 TRANSCRIPTION FACTOR (EUROFUNG)"/>
    <property type="match status" value="1"/>
</dbReference>
<evidence type="ECO:0000256" key="1">
    <source>
        <dbReference type="ARBA" id="ARBA00023242"/>
    </source>
</evidence>
<dbReference type="InterPro" id="IPR053181">
    <property type="entry name" value="EcdB-like_regulator"/>
</dbReference>
<dbReference type="EMBL" id="JANPWZ010000959">
    <property type="protein sequence ID" value="KAJ3570196.1"/>
    <property type="molecule type" value="Genomic_DNA"/>
</dbReference>
<evidence type="ECO:0000313" key="5">
    <source>
        <dbReference type="EMBL" id="KAJ3570196.1"/>
    </source>
</evidence>
<reference evidence="5" key="1">
    <citation type="submission" date="2022-07" db="EMBL/GenBank/DDBJ databases">
        <title>Genome Sequence of Xylaria arbuscula.</title>
        <authorList>
            <person name="Buettner E."/>
        </authorList>
    </citation>
    <scope>NUCLEOTIDE SEQUENCE</scope>
    <source>
        <strain evidence="5">VT107</strain>
    </source>
</reference>
<keyword evidence="6" id="KW-1185">Reference proteome</keyword>
<dbReference type="GO" id="GO:0008270">
    <property type="term" value="F:zinc ion binding"/>
    <property type="evidence" value="ECO:0007669"/>
    <property type="project" value="InterPro"/>
</dbReference>
<sequence>MQPSGTHGFIPGDEFGRQSHIQVQTQPTGHVNQQTTFPLLYQQSPADDALHFHYQVPHPNVLLYPQEASKQKKEPRAAVACDSCRKLKVRCQQGTPCKACKENNTDCTYYKAPDKNTEISSLNKKIDKLFSLVEEGLRPSSEARNASSSSATSRPSERVAHTTAFTLEHPARTNLLLNWPSIQMLTVGLLEAEGIRSMDELLLNMRQQPGISTISGLDRVRNPNFDPYTVMSYAWSFKEYILKMHPIIAPGEIDSIVDTFLGRLSQAPTTTELVISDYAISEKPESSQQRIDEAVALLVLALGRICLCSDTTAYMAGYPPRVPPGGPPSPIKTEEAVPMARDTLYGGDLGAAPGLEYFALAAKILHCEVGEHSLRHVHAQILAGLYCGQLGCILDSSAQSRLFQHEHVIPNSILSYQDNLLVFAFWTCLRLESDILAEIPLPPSGILQYQYKMPYPNSKMMTDQGVAERVMTSYFAQLFLQKQRSDVYTLHCSPNRSMSNYSNLVDKIQAGLKASRNTWVPPPDHWNDGDPPSDDLQAARLRAKYWDLQVILYRPFLEHLLHRDQPQIHVGEELLTNAGLAIQAVIESLRPFHSLRGGQRLIITNILETAHSQWGNLLLLTACYKDELLCQYVDENLLKDLFAQTVYSLGGLDRLFPILGRERKVLVELAKGLGFVPCYIYVSKLAIQKLVIYAPNNVYNHLDSKEVATREPAETIEVRISQIREELNNEKSRSGSELDQLKQELDKLAQSIADSQQKLSSFKNTHASQSS</sequence>
<feature type="compositionally biased region" description="Low complexity" evidence="3">
    <location>
        <begin position="140"/>
        <end position="154"/>
    </location>
</feature>
<accession>A0A9W8TKP3</accession>
<evidence type="ECO:0000259" key="4">
    <source>
        <dbReference type="PROSITE" id="PS50048"/>
    </source>
</evidence>
<feature type="coiled-coil region" evidence="2">
    <location>
        <begin position="713"/>
        <end position="765"/>
    </location>
</feature>
<dbReference type="InterPro" id="IPR036864">
    <property type="entry name" value="Zn2-C6_fun-type_DNA-bd_sf"/>
</dbReference>
<keyword evidence="2" id="KW-0175">Coiled coil</keyword>
<evidence type="ECO:0000313" key="6">
    <source>
        <dbReference type="Proteomes" id="UP001148614"/>
    </source>
</evidence>
<dbReference type="Gene3D" id="4.10.240.10">
    <property type="entry name" value="Zn(2)-C6 fungal-type DNA-binding domain"/>
    <property type="match status" value="1"/>
</dbReference>
<gene>
    <name evidence="5" type="ORF">NPX13_g5806</name>
</gene>
<comment type="caution">
    <text evidence="5">The sequence shown here is derived from an EMBL/GenBank/DDBJ whole genome shotgun (WGS) entry which is preliminary data.</text>
</comment>
<dbReference type="PROSITE" id="PS00463">
    <property type="entry name" value="ZN2_CY6_FUNGAL_1"/>
    <property type="match status" value="1"/>
</dbReference>
<dbReference type="GO" id="GO:0000981">
    <property type="term" value="F:DNA-binding transcription factor activity, RNA polymerase II-specific"/>
    <property type="evidence" value="ECO:0007669"/>
    <property type="project" value="InterPro"/>
</dbReference>
<dbReference type="AlphaFoldDB" id="A0A9W8TKP3"/>
<dbReference type="CDD" id="cd12148">
    <property type="entry name" value="fungal_TF_MHR"/>
    <property type="match status" value="1"/>
</dbReference>
<dbReference type="SMART" id="SM00066">
    <property type="entry name" value="GAL4"/>
    <property type="match status" value="1"/>
</dbReference>
<dbReference type="Pfam" id="PF00172">
    <property type="entry name" value="Zn_clus"/>
    <property type="match status" value="1"/>
</dbReference>
<feature type="domain" description="Zn(2)-C6 fungal-type" evidence="4">
    <location>
        <begin position="80"/>
        <end position="109"/>
    </location>
</feature>
<dbReference type="VEuPathDB" id="FungiDB:F4678DRAFT_223723"/>
<dbReference type="InterPro" id="IPR001138">
    <property type="entry name" value="Zn2Cys6_DnaBD"/>
</dbReference>
<dbReference type="SUPFAM" id="SSF57701">
    <property type="entry name" value="Zn2/Cys6 DNA-binding domain"/>
    <property type="match status" value="1"/>
</dbReference>